<evidence type="ECO:0000313" key="3">
    <source>
        <dbReference type="Proteomes" id="UP001500620"/>
    </source>
</evidence>
<comment type="caution">
    <text evidence="2">The sequence shown here is derived from an EMBL/GenBank/DDBJ whole genome shotgun (WGS) entry which is preliminary data.</text>
</comment>
<feature type="compositionally biased region" description="Low complexity" evidence="1">
    <location>
        <begin position="280"/>
        <end position="298"/>
    </location>
</feature>
<evidence type="ECO:0008006" key="4">
    <source>
        <dbReference type="Google" id="ProtNLM"/>
    </source>
</evidence>
<keyword evidence="3" id="KW-1185">Reference proteome</keyword>
<evidence type="ECO:0000313" key="2">
    <source>
        <dbReference type="EMBL" id="GAA4252089.1"/>
    </source>
</evidence>
<dbReference type="RefSeq" id="WP_345129300.1">
    <property type="nucleotide sequence ID" value="NZ_BAABAT010000012.1"/>
</dbReference>
<proteinExistence type="predicted"/>
<dbReference type="InterPro" id="IPR011990">
    <property type="entry name" value="TPR-like_helical_dom_sf"/>
</dbReference>
<evidence type="ECO:0000256" key="1">
    <source>
        <dbReference type="SAM" id="MobiDB-lite"/>
    </source>
</evidence>
<organism evidence="2 3">
    <name type="scientific">Dactylosporangium darangshiense</name>
    <dbReference type="NCBI Taxonomy" id="579108"/>
    <lineage>
        <taxon>Bacteria</taxon>
        <taxon>Bacillati</taxon>
        <taxon>Actinomycetota</taxon>
        <taxon>Actinomycetes</taxon>
        <taxon>Micromonosporales</taxon>
        <taxon>Micromonosporaceae</taxon>
        <taxon>Dactylosporangium</taxon>
    </lineage>
</organism>
<dbReference type="Gene3D" id="1.25.40.10">
    <property type="entry name" value="Tetratricopeptide repeat domain"/>
    <property type="match status" value="1"/>
</dbReference>
<feature type="region of interest" description="Disordered" evidence="1">
    <location>
        <begin position="276"/>
        <end position="341"/>
    </location>
</feature>
<feature type="compositionally biased region" description="Basic residues" evidence="1">
    <location>
        <begin position="309"/>
        <end position="322"/>
    </location>
</feature>
<sequence>MPTPWDAMRAMLARRRAEAAEAAGRWQAAYDGFAEAGELWQDADPILAGSLWSRAGRQMSMLENRPAQLDASRRALALLPPWPRWDTPLVRDDGLLAQALLADALYWLDRIAEAGAAAREAVAAAEALGGPLELGRAYGVLAQALLRQGRPVETAGVMHRCVQIARAGAPPEILAAALTDHAVALGGLEQYAAARLQLDEALAVIDTIADPAWADKVRIGTLAAAASVRRAVGDADGAVGLAQRAAALCRRYGRREQYLQARMALGLALADNGELERASGRSGPSTASTSSAAPATSPGGPPTASPRSTRARAGCHGRRPGRGGRCGCRTPATSTPAAPRG</sequence>
<reference evidence="3" key="1">
    <citation type="journal article" date="2019" name="Int. J. Syst. Evol. Microbiol.">
        <title>The Global Catalogue of Microorganisms (GCM) 10K type strain sequencing project: providing services to taxonomists for standard genome sequencing and annotation.</title>
        <authorList>
            <consortium name="The Broad Institute Genomics Platform"/>
            <consortium name="The Broad Institute Genome Sequencing Center for Infectious Disease"/>
            <person name="Wu L."/>
            <person name="Ma J."/>
        </authorList>
    </citation>
    <scope>NUCLEOTIDE SEQUENCE [LARGE SCALE GENOMIC DNA]</scope>
    <source>
        <strain evidence="3">JCM 17441</strain>
    </source>
</reference>
<gene>
    <name evidence="2" type="ORF">GCM10022255_047240</name>
</gene>
<name>A0ABP8DBN0_9ACTN</name>
<dbReference type="EMBL" id="BAABAT010000012">
    <property type="protein sequence ID" value="GAA4252089.1"/>
    <property type="molecule type" value="Genomic_DNA"/>
</dbReference>
<dbReference type="SUPFAM" id="SSF48452">
    <property type="entry name" value="TPR-like"/>
    <property type="match status" value="1"/>
</dbReference>
<protein>
    <recommendedName>
        <fullName evidence="4">LuxR family transcriptional regulator</fullName>
    </recommendedName>
</protein>
<dbReference type="Proteomes" id="UP001500620">
    <property type="component" value="Unassembled WGS sequence"/>
</dbReference>
<accession>A0ABP8DBN0</accession>